<evidence type="ECO:0000256" key="1">
    <source>
        <dbReference type="ARBA" id="ARBA00004162"/>
    </source>
</evidence>
<evidence type="ECO:0000259" key="12">
    <source>
        <dbReference type="Pfam" id="PF00905"/>
    </source>
</evidence>
<dbReference type="SUPFAM" id="SSF56601">
    <property type="entry name" value="beta-lactamase/transpeptidase-like"/>
    <property type="match status" value="1"/>
</dbReference>
<dbReference type="GO" id="GO:0071555">
    <property type="term" value="P:cell wall organization"/>
    <property type="evidence" value="ECO:0007669"/>
    <property type="project" value="UniProtKB-KW"/>
</dbReference>
<evidence type="ECO:0000256" key="10">
    <source>
        <dbReference type="SAM" id="MobiDB-lite"/>
    </source>
</evidence>
<proteinExistence type="inferred from homology"/>
<dbReference type="GeneID" id="56992778"/>
<feature type="domain" description="Penicillin-binding protein transpeptidase" evidence="12">
    <location>
        <begin position="347"/>
        <end position="671"/>
    </location>
</feature>
<keyword evidence="7 11" id="KW-1133">Transmembrane helix</keyword>
<evidence type="ECO:0000256" key="6">
    <source>
        <dbReference type="ARBA" id="ARBA00022984"/>
    </source>
</evidence>
<evidence type="ECO:0000259" key="13">
    <source>
        <dbReference type="Pfam" id="PF03717"/>
    </source>
</evidence>
<name>A0A0C1MDQ8_LEVBR</name>
<dbReference type="OrthoDB" id="9770103at2"/>
<dbReference type="EMBL" id="JAERKF010000001">
    <property type="protein sequence ID" value="MBS1009302.1"/>
    <property type="molecule type" value="Genomic_DNA"/>
</dbReference>
<dbReference type="EMBL" id="NVYO01000001">
    <property type="protein sequence ID" value="PBQ23518.1"/>
    <property type="molecule type" value="Genomic_DNA"/>
</dbReference>
<dbReference type="InterPro" id="IPR012338">
    <property type="entry name" value="Beta-lactam/transpept-like"/>
</dbReference>
<protein>
    <submittedName>
        <fullName evidence="14">Penicillin-binding protein 2</fullName>
    </submittedName>
</protein>
<dbReference type="InterPro" id="IPR005311">
    <property type="entry name" value="PBP_dimer"/>
</dbReference>
<dbReference type="GO" id="GO:0008658">
    <property type="term" value="F:penicillin binding"/>
    <property type="evidence" value="ECO:0007669"/>
    <property type="project" value="InterPro"/>
</dbReference>
<dbReference type="GO" id="GO:0071972">
    <property type="term" value="F:peptidoglycan L,D-transpeptidase activity"/>
    <property type="evidence" value="ECO:0007669"/>
    <property type="project" value="TreeGrafter"/>
</dbReference>
<dbReference type="PANTHER" id="PTHR30627:SF2">
    <property type="entry name" value="PEPTIDOGLYCAN D,D-TRANSPEPTIDASE MRDA"/>
    <property type="match status" value="1"/>
</dbReference>
<dbReference type="GO" id="GO:0008360">
    <property type="term" value="P:regulation of cell shape"/>
    <property type="evidence" value="ECO:0007669"/>
    <property type="project" value="UniProtKB-KW"/>
</dbReference>
<comment type="caution">
    <text evidence="14">The sequence shown here is derived from an EMBL/GenBank/DDBJ whole genome shotgun (WGS) entry which is preliminary data.</text>
</comment>
<reference evidence="15 16" key="1">
    <citation type="submission" date="2017-09" db="EMBL/GenBank/DDBJ databases">
        <title>Genome sequence of Lactobacillus brevis D7.</title>
        <authorList>
            <person name="Kwon M.-S."/>
            <person name="Lim S.K."/>
            <person name="Choi H.-J."/>
        </authorList>
    </citation>
    <scope>NUCLEOTIDE SEQUENCE [LARGE SCALE GENOMIC DNA]</scope>
    <source>
        <strain evidence="15 16">D7</strain>
    </source>
</reference>
<dbReference type="PANTHER" id="PTHR30627">
    <property type="entry name" value="PEPTIDOGLYCAN D,D-TRANSPEPTIDASE"/>
    <property type="match status" value="1"/>
</dbReference>
<evidence type="ECO:0000256" key="11">
    <source>
        <dbReference type="SAM" id="Phobius"/>
    </source>
</evidence>
<feature type="region of interest" description="Disordered" evidence="10">
    <location>
        <begin position="685"/>
        <end position="704"/>
    </location>
</feature>
<dbReference type="InterPro" id="IPR001460">
    <property type="entry name" value="PCN-bd_Tpept"/>
</dbReference>
<organism evidence="14 17">
    <name type="scientific">Levilactobacillus brevis</name>
    <name type="common">Lactobacillus brevis</name>
    <dbReference type="NCBI Taxonomy" id="1580"/>
    <lineage>
        <taxon>Bacteria</taxon>
        <taxon>Bacillati</taxon>
        <taxon>Bacillota</taxon>
        <taxon>Bacilli</taxon>
        <taxon>Lactobacillales</taxon>
        <taxon>Lactobacillaceae</taxon>
        <taxon>Levilactobacillus</taxon>
    </lineage>
</organism>
<comment type="subcellular location">
    <subcellularLocation>
        <location evidence="1">Cell membrane</location>
        <topology evidence="1">Single-pass membrane protein</topology>
    </subcellularLocation>
</comment>
<dbReference type="SUPFAM" id="SSF56519">
    <property type="entry name" value="Penicillin binding protein dimerisation domain"/>
    <property type="match status" value="1"/>
</dbReference>
<sequence length="704" mass="74959">MKNFYNRVSNRNQRSSGPSKSLIPFRLNFLFIIVALLFAALIGQLAYLQIIYGSQLKAEVNSTDTTIETTNVQRGMVYDSNGKVLVGNKSHQAISYTKGVSVLSTDMYKIANRLGKYLTVSTSSLTPRQAIDYYLTDPKRLKAVENKLSGTSGMSTTQKYNKALSYLENDSSFKLTKTQKNAAEIFAKMSGAYSLSTTYIKDSGVSNKEIAEIGEHLSEMPGVKVGTSWSRDYPNGSSIKSIIGTVSSEKTGLPSDRVNELLAQGYSRNDSVGQSYLEQEYESVLRGTKAEKQVEVSGSTITKEAKKYGGQKGDNLQLTINSTFQKKLQSLVHSAESGAGGYSTGTYAIVMNPNTGGIVGMAGVDRNPSTGKITTNALGTINSDIVMGSVVKGAMVSGALMDGVITPSNNTLTDKVINVGGVKKASWFNKSGSASIGLNASTALEVSSNSYMMQLAMKEAKFNYVPGAALTMNTSIFDKERGYFNQFGLGVNTGIDLPGESTGLKGSSAFSHIGNALDLSFGNYDAYTTLQIAQYMSTVANGGTRIAPHVVQSIRGTKSDGTLGAVKSTVTPKVLNRIDMTAAQKKLVTEGLYDVVHGTNTYKTGAELASISPGISAKTGTAETYYKGHSTVTLSLASYAPSNDPQVVVALAMPNLSTNDEDNNMKLAKQIYAAYWKTVQSTSTLTNPTKATSSGSAVNTSAAN</sequence>
<keyword evidence="4 11" id="KW-0812">Transmembrane</keyword>
<feature type="domain" description="Penicillin-binding protein dimerisation" evidence="13">
    <location>
        <begin position="70"/>
        <end position="298"/>
    </location>
</feature>
<keyword evidence="6" id="KW-0573">Peptidoglycan synthesis</keyword>
<gene>
    <name evidence="15" type="ORF">CNR29_05650</name>
    <name evidence="14" type="ORF">JK167_00465</name>
</gene>
<dbReference type="GO" id="GO:0005886">
    <property type="term" value="C:plasma membrane"/>
    <property type="evidence" value="ECO:0007669"/>
    <property type="project" value="UniProtKB-SubCell"/>
</dbReference>
<keyword evidence="3" id="KW-1003">Cell membrane</keyword>
<evidence type="ECO:0000256" key="3">
    <source>
        <dbReference type="ARBA" id="ARBA00022475"/>
    </source>
</evidence>
<dbReference type="AlphaFoldDB" id="A0A0C1MDQ8"/>
<dbReference type="Gene3D" id="3.40.710.10">
    <property type="entry name" value="DD-peptidase/beta-lactamase superfamily"/>
    <property type="match status" value="1"/>
</dbReference>
<dbReference type="RefSeq" id="WP_035464258.1">
    <property type="nucleotide sequence ID" value="NZ_CAKMAP010000002.1"/>
</dbReference>
<evidence type="ECO:0000256" key="2">
    <source>
        <dbReference type="ARBA" id="ARBA00007171"/>
    </source>
</evidence>
<reference evidence="14" key="3">
    <citation type="submission" date="2022-09" db="EMBL/GenBank/DDBJ databases">
        <title>Genome-inferred correspondence between phylogeny and metabolic traits in the wild Drosophila gut microbiome.</title>
        <authorList>
            <person name="Bueno E."/>
            <person name="Blow F."/>
            <person name="Douglas A.E."/>
        </authorList>
    </citation>
    <scope>NUCLEOTIDE SEQUENCE</scope>
    <source>
        <strain evidence="14">Dm-2019-70</strain>
    </source>
</reference>
<keyword evidence="9" id="KW-0961">Cell wall biogenesis/degradation</keyword>
<evidence type="ECO:0000313" key="16">
    <source>
        <dbReference type="Proteomes" id="UP000217918"/>
    </source>
</evidence>
<dbReference type="Gene3D" id="1.10.10.1230">
    <property type="entry name" value="Penicillin-binding protein, N-terminal non-catalytic domain, head sub-domain"/>
    <property type="match status" value="1"/>
</dbReference>
<dbReference type="Proteomes" id="UP000676478">
    <property type="component" value="Unassembled WGS sequence"/>
</dbReference>
<evidence type="ECO:0000256" key="5">
    <source>
        <dbReference type="ARBA" id="ARBA00022960"/>
    </source>
</evidence>
<dbReference type="Pfam" id="PF00905">
    <property type="entry name" value="Transpeptidase"/>
    <property type="match status" value="1"/>
</dbReference>
<dbReference type="InterPro" id="IPR036138">
    <property type="entry name" value="PBP_dimer_sf"/>
</dbReference>
<evidence type="ECO:0000313" key="17">
    <source>
        <dbReference type="Proteomes" id="UP000676478"/>
    </source>
</evidence>
<evidence type="ECO:0000313" key="15">
    <source>
        <dbReference type="EMBL" id="PBQ23518.1"/>
    </source>
</evidence>
<comment type="similarity">
    <text evidence="2">Belongs to the transpeptidase family.</text>
</comment>
<evidence type="ECO:0000256" key="4">
    <source>
        <dbReference type="ARBA" id="ARBA00022692"/>
    </source>
</evidence>
<evidence type="ECO:0000256" key="9">
    <source>
        <dbReference type="ARBA" id="ARBA00023316"/>
    </source>
</evidence>
<dbReference type="Gene3D" id="3.90.1310.10">
    <property type="entry name" value="Penicillin-binding protein 2a (Domain 2)"/>
    <property type="match status" value="1"/>
</dbReference>
<reference evidence="14" key="2">
    <citation type="submission" date="2020-12" db="EMBL/GenBank/DDBJ databases">
        <authorList>
            <person name="Mcmullen J.G."/>
        </authorList>
    </citation>
    <scope>NUCLEOTIDE SEQUENCE</scope>
    <source>
        <strain evidence="14">Dm-2019-70</strain>
    </source>
</reference>
<accession>A0A0C1MDQ8</accession>
<evidence type="ECO:0000256" key="8">
    <source>
        <dbReference type="ARBA" id="ARBA00023136"/>
    </source>
</evidence>
<dbReference type="GO" id="GO:0009252">
    <property type="term" value="P:peptidoglycan biosynthetic process"/>
    <property type="evidence" value="ECO:0007669"/>
    <property type="project" value="UniProtKB-KW"/>
</dbReference>
<keyword evidence="8 11" id="KW-0472">Membrane</keyword>
<evidence type="ECO:0000313" key="14">
    <source>
        <dbReference type="EMBL" id="MBS1009302.1"/>
    </source>
</evidence>
<dbReference type="Pfam" id="PF03717">
    <property type="entry name" value="PBP_dimer"/>
    <property type="match status" value="1"/>
</dbReference>
<evidence type="ECO:0000256" key="7">
    <source>
        <dbReference type="ARBA" id="ARBA00022989"/>
    </source>
</evidence>
<dbReference type="Proteomes" id="UP000217918">
    <property type="component" value="Unassembled WGS sequence"/>
</dbReference>
<keyword evidence="5" id="KW-0133">Cell shape</keyword>
<feature type="transmembrane region" description="Helical" evidence="11">
    <location>
        <begin position="21"/>
        <end position="47"/>
    </location>
</feature>
<dbReference type="InterPro" id="IPR050515">
    <property type="entry name" value="Beta-lactam/transpept"/>
</dbReference>